<feature type="compositionally biased region" description="Polar residues" evidence="5">
    <location>
        <begin position="374"/>
        <end position="390"/>
    </location>
</feature>
<dbReference type="GO" id="GO:0007018">
    <property type="term" value="P:microtubule-based movement"/>
    <property type="evidence" value="ECO:0007669"/>
    <property type="project" value="InterPro"/>
</dbReference>
<dbReference type="InterPro" id="IPR036961">
    <property type="entry name" value="Kinesin_motor_dom_sf"/>
</dbReference>
<dbReference type="Pfam" id="PF00225">
    <property type="entry name" value="Kinesin"/>
    <property type="match status" value="1"/>
</dbReference>
<feature type="compositionally biased region" description="Low complexity" evidence="5">
    <location>
        <begin position="531"/>
        <end position="543"/>
    </location>
</feature>
<reference evidence="7 8" key="2">
    <citation type="journal article" date="2017" name="Front. Plant Sci.">
        <title>Gene Classification and Mining of Molecular Markers Useful in Red Clover (Trifolium pratense) Breeding.</title>
        <authorList>
            <person name="Istvanek J."/>
            <person name="Dluhosova J."/>
            <person name="Dluhos P."/>
            <person name="Patkova L."/>
            <person name="Nedelnik J."/>
            <person name="Repkova J."/>
        </authorList>
    </citation>
    <scope>NUCLEOTIDE SEQUENCE [LARGE SCALE GENOMIC DNA]</scope>
    <source>
        <strain evidence="8">cv. Tatra</strain>
        <tissue evidence="7">Young leaves</tissue>
    </source>
</reference>
<feature type="compositionally biased region" description="Polar residues" evidence="5">
    <location>
        <begin position="412"/>
        <end position="423"/>
    </location>
</feature>
<feature type="region of interest" description="Disordered" evidence="5">
    <location>
        <begin position="341"/>
        <end position="400"/>
    </location>
</feature>
<comment type="similarity">
    <text evidence="3">Belongs to the TRAFAC class myosin-kinesin ATPase superfamily. Kinesin family. KIN-10 subfamily.</text>
</comment>
<dbReference type="GO" id="GO:0003777">
    <property type="term" value="F:microtubule motor activity"/>
    <property type="evidence" value="ECO:0007669"/>
    <property type="project" value="InterPro"/>
</dbReference>
<proteinExistence type="inferred from homology"/>
<feature type="compositionally biased region" description="Polar residues" evidence="5">
    <location>
        <begin position="597"/>
        <end position="615"/>
    </location>
</feature>
<evidence type="ECO:0000256" key="1">
    <source>
        <dbReference type="ARBA" id="ARBA00022701"/>
    </source>
</evidence>
<dbReference type="SUPFAM" id="SSF52540">
    <property type="entry name" value="P-loop containing nucleoside triphosphate hydrolases"/>
    <property type="match status" value="1"/>
</dbReference>
<feature type="compositionally biased region" description="Low complexity" evidence="5">
    <location>
        <begin position="391"/>
        <end position="400"/>
    </location>
</feature>
<keyword evidence="1" id="KW-0493">Microtubule</keyword>
<feature type="compositionally biased region" description="Low complexity" evidence="5">
    <location>
        <begin position="629"/>
        <end position="640"/>
    </location>
</feature>
<dbReference type="PROSITE" id="PS50067">
    <property type="entry name" value="KINESIN_MOTOR_2"/>
    <property type="match status" value="1"/>
</dbReference>
<dbReference type="SMART" id="SM00129">
    <property type="entry name" value="KISc"/>
    <property type="match status" value="1"/>
</dbReference>
<keyword evidence="4" id="KW-0067">ATP-binding</keyword>
<evidence type="ECO:0000313" key="7">
    <source>
        <dbReference type="EMBL" id="PNY11060.1"/>
    </source>
</evidence>
<dbReference type="AlphaFoldDB" id="A0A2K3P708"/>
<comment type="caution">
    <text evidence="7">The sequence shown here is derived from an EMBL/GenBank/DDBJ whole genome shotgun (WGS) entry which is preliminary data.</text>
</comment>
<evidence type="ECO:0000259" key="6">
    <source>
        <dbReference type="PROSITE" id="PS50067"/>
    </source>
</evidence>
<evidence type="ECO:0000256" key="5">
    <source>
        <dbReference type="SAM" id="MobiDB-lite"/>
    </source>
</evidence>
<name>A0A2K3P708_TRIPR</name>
<feature type="compositionally biased region" description="Polar residues" evidence="5">
    <location>
        <begin position="341"/>
        <end position="360"/>
    </location>
</feature>
<dbReference type="EMBL" id="ASHM01004271">
    <property type="protein sequence ID" value="PNY11060.1"/>
    <property type="molecule type" value="Genomic_DNA"/>
</dbReference>
<dbReference type="Gene3D" id="3.40.850.10">
    <property type="entry name" value="Kinesin motor domain"/>
    <property type="match status" value="1"/>
</dbReference>
<dbReference type="GO" id="GO:0051231">
    <property type="term" value="P:spindle elongation"/>
    <property type="evidence" value="ECO:0007669"/>
    <property type="project" value="TreeGrafter"/>
</dbReference>
<dbReference type="PANTHER" id="PTHR47969:SF9">
    <property type="entry name" value="KINESIN-LIKE PROTEIN"/>
    <property type="match status" value="1"/>
</dbReference>
<feature type="binding site" evidence="4">
    <location>
        <begin position="127"/>
        <end position="134"/>
    </location>
    <ligand>
        <name>ATP</name>
        <dbReference type="ChEBI" id="CHEBI:30616"/>
    </ligand>
</feature>
<feature type="domain" description="Kinesin motor" evidence="6">
    <location>
        <begin position="16"/>
        <end position="342"/>
    </location>
</feature>
<feature type="compositionally biased region" description="Polar residues" evidence="5">
    <location>
        <begin position="651"/>
        <end position="662"/>
    </location>
</feature>
<feature type="region of interest" description="Disordered" evidence="5">
    <location>
        <begin position="412"/>
        <end position="662"/>
    </location>
</feature>
<sequence>MASTQFGFTRSNSGQKLRVVAKIRGFSDQDTNIGTVDWVSVNTENSGDVTISFKEQSSRQSVNYHLKLPDSNPGEGVQPNKISLCHQYSVDYCYKEHEDNEIIYSREVKPLVSAAFEGINSTVIAHGARGSGKTQLLQGSYERPGLALFAISEFLSMAEKNGKSIAVSFYEVDHQDHAVDLLNPEHPPILTPVKSIAEFQNISITACSSHKAAPQKGFERVRRSHMGLIVHVFSQNETVDGVVSKMSFVDMAGYEDARRKSSDAFGHVENKQINKSIHTLLNVCHALSTNESRVPFRESKLTRMLQDSLRGNSKILLVSCLNPSFCQDTVYMVSLASRSRTPLDSTKKTASSTRPTTTLDSIKKSAGSVRQIVASDSTKESASSVRQTVASESSKNSASSVRQTVASAYSKKNLSSGQTVTLDSTKRSESSVRQTVASDSSMKNANSVRQTVTLDSTKRSESSVRQTVASDSSKKSASSVRQTVNLDSTKISESSVRQTVASDTSKKNASSVRPTVTLDSTKKTEGSLRQTAASDSSKKTASSVRQTVTSDSTKRSESSVRQTVASDSSKKSASSVRQTVNLDSTKRSESSVKHTVASDTSKKGASSVRQTVTLDSTKRSESSLRQTAVSDSSKKSVSSVRQRVTLDSAKKSASSARQTVALDSTKKSASSAIQTVTYRKNKVPKNVSATAKKLPGSISHTYENKVDVATKTEIKGRKLFDEASHSATKAEKEISIANASIALEPLLDNSLSEDGNHVELNSGVEKGNSLTDASNNIKLSMSEQNDDSSLNASSEVELDPIVEKGISEDKEDIYTSYAINYSKDLSIADEGHNMNKENNNFMENGDFSPPISSQLRELQSLFSSTPLCMELPEKGCISLVDDQISTKIAEPRTPDIEKQDVMNTKSPWEILNGSEKQDVMNTKSPWETFNIMHGSGMENSTEIKEPRTPDIERRDVMNTKSPWETFNAHGSGMKNSLVKDYLRILNTAEKDELKKLKGIGEKRATYILELREESPEPFKSLDDLKDIGLSEKQIKGMMKKEIGELFN</sequence>
<gene>
    <name evidence="7" type="ORF">L195_g007659</name>
</gene>
<feature type="compositionally biased region" description="Low complexity" evidence="5">
    <location>
        <begin position="469"/>
        <end position="479"/>
    </location>
</feature>
<feature type="compositionally biased region" description="Polar residues" evidence="5">
    <location>
        <begin position="480"/>
        <end position="519"/>
    </location>
</feature>
<dbReference type="Proteomes" id="UP000236291">
    <property type="component" value="Unassembled WGS sequence"/>
</dbReference>
<evidence type="ECO:0000256" key="2">
    <source>
        <dbReference type="ARBA" id="ARBA00023175"/>
    </source>
</evidence>
<organism evidence="7 8">
    <name type="scientific">Trifolium pratense</name>
    <name type="common">Red clover</name>
    <dbReference type="NCBI Taxonomy" id="57577"/>
    <lineage>
        <taxon>Eukaryota</taxon>
        <taxon>Viridiplantae</taxon>
        <taxon>Streptophyta</taxon>
        <taxon>Embryophyta</taxon>
        <taxon>Tracheophyta</taxon>
        <taxon>Spermatophyta</taxon>
        <taxon>Magnoliopsida</taxon>
        <taxon>eudicotyledons</taxon>
        <taxon>Gunneridae</taxon>
        <taxon>Pentapetalae</taxon>
        <taxon>rosids</taxon>
        <taxon>fabids</taxon>
        <taxon>Fabales</taxon>
        <taxon>Fabaceae</taxon>
        <taxon>Papilionoideae</taxon>
        <taxon>50 kb inversion clade</taxon>
        <taxon>NPAAA clade</taxon>
        <taxon>Hologalegina</taxon>
        <taxon>IRL clade</taxon>
        <taxon>Trifolieae</taxon>
        <taxon>Trifolium</taxon>
    </lineage>
</organism>
<reference evidence="7 8" key="1">
    <citation type="journal article" date="2014" name="Am. J. Bot.">
        <title>Genome assembly and annotation for red clover (Trifolium pratense; Fabaceae).</title>
        <authorList>
            <person name="Istvanek J."/>
            <person name="Jaros M."/>
            <person name="Krenek A."/>
            <person name="Repkova J."/>
        </authorList>
    </citation>
    <scope>NUCLEOTIDE SEQUENCE [LARGE SCALE GENOMIC DNA]</scope>
    <source>
        <strain evidence="8">cv. Tatra</strain>
        <tissue evidence="7">Young leaves</tissue>
    </source>
</reference>
<dbReference type="STRING" id="57577.A0A2K3P708"/>
<dbReference type="Pfam" id="PF12836">
    <property type="entry name" value="HHH_3"/>
    <property type="match status" value="1"/>
</dbReference>
<dbReference type="InterPro" id="IPR001752">
    <property type="entry name" value="Kinesin_motor_dom"/>
</dbReference>
<keyword evidence="2 4" id="KW-0505">Motor protein</keyword>
<dbReference type="Gene3D" id="1.10.150.280">
    <property type="entry name" value="AF1531-like domain"/>
    <property type="match status" value="1"/>
</dbReference>
<dbReference type="FunFam" id="1.10.150.280:FF:000003">
    <property type="entry name" value="Kinesin-like protein KIN-10C"/>
    <property type="match status" value="1"/>
</dbReference>
<keyword evidence="4" id="KW-0547">Nucleotide-binding</keyword>
<protein>
    <submittedName>
        <fullName evidence="7">Kinesin-like protein KIF22-like</fullName>
    </submittedName>
</protein>
<dbReference type="GO" id="GO:0005875">
    <property type="term" value="C:microtubule associated complex"/>
    <property type="evidence" value="ECO:0007669"/>
    <property type="project" value="TreeGrafter"/>
</dbReference>
<dbReference type="PRINTS" id="PR00380">
    <property type="entry name" value="KINESINHEAVY"/>
</dbReference>
<accession>A0A2K3P708</accession>
<dbReference type="GO" id="GO:0005524">
    <property type="term" value="F:ATP binding"/>
    <property type="evidence" value="ECO:0007669"/>
    <property type="project" value="UniProtKB-UniRule"/>
</dbReference>
<dbReference type="SUPFAM" id="SSF47781">
    <property type="entry name" value="RuvA domain 2-like"/>
    <property type="match status" value="1"/>
</dbReference>
<dbReference type="GO" id="GO:0005874">
    <property type="term" value="C:microtubule"/>
    <property type="evidence" value="ECO:0007669"/>
    <property type="project" value="UniProtKB-KW"/>
</dbReference>
<dbReference type="GO" id="GO:0008017">
    <property type="term" value="F:microtubule binding"/>
    <property type="evidence" value="ECO:0007669"/>
    <property type="project" value="InterPro"/>
</dbReference>
<dbReference type="PANTHER" id="PTHR47969">
    <property type="entry name" value="CHROMOSOME-ASSOCIATED KINESIN KIF4A-RELATED"/>
    <property type="match status" value="1"/>
</dbReference>
<dbReference type="InterPro" id="IPR027417">
    <property type="entry name" value="P-loop_NTPase"/>
</dbReference>
<evidence type="ECO:0000256" key="4">
    <source>
        <dbReference type="PROSITE-ProRule" id="PRU00283"/>
    </source>
</evidence>
<dbReference type="InterPro" id="IPR010994">
    <property type="entry name" value="RuvA_2-like"/>
</dbReference>
<feature type="compositionally biased region" description="Low complexity" evidence="5">
    <location>
        <begin position="565"/>
        <end position="575"/>
    </location>
</feature>
<dbReference type="GO" id="GO:0007052">
    <property type="term" value="P:mitotic spindle organization"/>
    <property type="evidence" value="ECO:0007669"/>
    <property type="project" value="TreeGrafter"/>
</dbReference>
<evidence type="ECO:0000256" key="3">
    <source>
        <dbReference type="ARBA" id="ARBA00061615"/>
    </source>
</evidence>
<evidence type="ECO:0000313" key="8">
    <source>
        <dbReference type="Proteomes" id="UP000236291"/>
    </source>
</evidence>
<feature type="compositionally biased region" description="Polar residues" evidence="5">
    <location>
        <begin position="431"/>
        <end position="455"/>
    </location>
</feature>
<dbReference type="InterPro" id="IPR027640">
    <property type="entry name" value="Kinesin-like_fam"/>
</dbReference>